<organism evidence="2 3">
    <name type="scientific">Nitrosomonas nitrosa</name>
    <dbReference type="NCBI Taxonomy" id="52442"/>
    <lineage>
        <taxon>Bacteria</taxon>
        <taxon>Pseudomonadati</taxon>
        <taxon>Pseudomonadota</taxon>
        <taxon>Betaproteobacteria</taxon>
        <taxon>Nitrosomonadales</taxon>
        <taxon>Nitrosomonadaceae</taxon>
        <taxon>Nitrosomonas</taxon>
    </lineage>
</organism>
<evidence type="ECO:0000259" key="1">
    <source>
        <dbReference type="Pfam" id="PF14397"/>
    </source>
</evidence>
<dbReference type="InterPro" id="IPR039523">
    <property type="entry name" value="RimK-rel_E_lig_ATP-grasp"/>
</dbReference>
<feature type="domain" description="Alpha-L-glutamate ligase-related protein ATP-grasp" evidence="1">
    <location>
        <begin position="74"/>
        <end position="343"/>
    </location>
</feature>
<name>A0A8H8YZA3_9PROT</name>
<sequence>MIKEILTILRESPEPFSRLYEALRLRVGGHRLTLNEYIDYQLHTDRELTAKERQRFVGHDRKWRIHVRCNQKQWFMLHYKIPFTQFMMATEMAAPKIFAVYGEGAGKHLPGAILLSTEEEVIKWLRHDAPYPLFVKPNDAMLGEGAIGLTAYSNENNQLTLTNGALESMEAFVQQLRNKSRGGILFQELLRPNPEVARICGQAISSLRVTLGRTAKGLQILSACWRIPTGKNMIDNFRHGISGNLLGGIDTSTGKVTRVCGRVGKKIDPVKHHPDTGYPFENISIPDWSRVIDICTLAGEYIPGIGLQNWDVALTDRGPVITEINVFGDMDVHQFANRRGFRSDALEESLEYFYPIYLSELSWLQRKLTPLLRNFDSLR</sequence>
<dbReference type="SUPFAM" id="SSF56059">
    <property type="entry name" value="Glutathione synthetase ATP-binding domain-like"/>
    <property type="match status" value="1"/>
</dbReference>
<evidence type="ECO:0000313" key="3">
    <source>
        <dbReference type="Proteomes" id="UP000601736"/>
    </source>
</evidence>
<dbReference type="RefSeq" id="WP_107783144.1">
    <property type="nucleotide sequence ID" value="NZ_CAJNAP010000012.1"/>
</dbReference>
<evidence type="ECO:0000313" key="2">
    <source>
        <dbReference type="EMBL" id="CAE6503213.1"/>
    </source>
</evidence>
<gene>
    <name evidence="2" type="ORF">NMYAN_20330</name>
</gene>
<comment type="caution">
    <text evidence="2">The sequence shown here is derived from an EMBL/GenBank/DDBJ whole genome shotgun (WGS) entry which is preliminary data.</text>
</comment>
<dbReference type="Pfam" id="PF14397">
    <property type="entry name" value="ATPgrasp_ST"/>
    <property type="match status" value="1"/>
</dbReference>
<dbReference type="EMBL" id="CAJNAP010000012">
    <property type="protein sequence ID" value="CAE6503213.1"/>
    <property type="molecule type" value="Genomic_DNA"/>
</dbReference>
<reference evidence="2" key="1">
    <citation type="submission" date="2021-02" db="EMBL/GenBank/DDBJ databases">
        <authorList>
            <person name="Han P."/>
        </authorList>
    </citation>
    <scope>NUCLEOTIDE SEQUENCE</scope>
    <source>
        <strain evidence="2">Nitrosomonas nitrosa 18-3D</strain>
    </source>
</reference>
<protein>
    <submittedName>
        <fullName evidence="2">Sugar-transfer associated ATP-grasp</fullName>
    </submittedName>
</protein>
<accession>A0A8H8YZA3</accession>
<dbReference type="Proteomes" id="UP000601736">
    <property type="component" value="Unassembled WGS sequence"/>
</dbReference>
<proteinExistence type="predicted"/>
<dbReference type="OrthoDB" id="8736147at2"/>
<dbReference type="AlphaFoldDB" id="A0A8H8YZA3"/>